<dbReference type="PROSITE" id="PS51257">
    <property type="entry name" value="PROKAR_LIPOPROTEIN"/>
    <property type="match status" value="1"/>
</dbReference>
<dbReference type="AlphaFoldDB" id="A0A4Q9FK01"/>
<proteinExistence type="predicted"/>
<reference evidence="1 2" key="1">
    <citation type="submission" date="2019-02" db="EMBL/GenBank/DDBJ databases">
        <title>Hyunsoonleella sp., isolated from marine sediment.</title>
        <authorList>
            <person name="Liu B.-T."/>
        </authorList>
    </citation>
    <scope>NUCLEOTIDE SEQUENCE [LARGE SCALE GENOMIC DNA]</scope>
    <source>
        <strain evidence="1 2">T58</strain>
    </source>
</reference>
<protein>
    <recommendedName>
        <fullName evidence="3">DUF4136 domain-containing protein</fullName>
    </recommendedName>
</protein>
<comment type="caution">
    <text evidence="1">The sequence shown here is derived from an EMBL/GenBank/DDBJ whole genome shotgun (WGS) entry which is preliminary data.</text>
</comment>
<evidence type="ECO:0000313" key="2">
    <source>
        <dbReference type="Proteomes" id="UP000291142"/>
    </source>
</evidence>
<evidence type="ECO:0000313" key="1">
    <source>
        <dbReference type="EMBL" id="TBN04349.1"/>
    </source>
</evidence>
<evidence type="ECO:0008006" key="3">
    <source>
        <dbReference type="Google" id="ProtNLM"/>
    </source>
</evidence>
<name>A0A4Q9FK01_9FLAO</name>
<dbReference type="Proteomes" id="UP000291142">
    <property type="component" value="Unassembled WGS sequence"/>
</dbReference>
<organism evidence="1 2">
    <name type="scientific">Hyunsoonleella flava</name>
    <dbReference type="NCBI Taxonomy" id="2527939"/>
    <lineage>
        <taxon>Bacteria</taxon>
        <taxon>Pseudomonadati</taxon>
        <taxon>Bacteroidota</taxon>
        <taxon>Flavobacteriia</taxon>
        <taxon>Flavobacteriales</taxon>
        <taxon>Flavobacteriaceae</taxon>
    </lineage>
</organism>
<accession>A0A4Q9FK01</accession>
<dbReference type="RefSeq" id="WP_130963819.1">
    <property type="nucleotide sequence ID" value="NZ_SIRT01000004.1"/>
</dbReference>
<dbReference type="EMBL" id="SIRT01000004">
    <property type="protein sequence ID" value="TBN04349.1"/>
    <property type="molecule type" value="Genomic_DNA"/>
</dbReference>
<gene>
    <name evidence="1" type="ORF">EYD45_06945</name>
</gene>
<keyword evidence="2" id="KW-1185">Reference proteome</keyword>
<sequence>MKKFYSDINLTPKSLCTLYFALLLVGCSSTKLISSWKNPEHDKHNLKKVLVIGVTPNFEARKAYELQIALELNARKINALQSAVVFESSFRDSQQTEKDIEAEVNKLISSGYDTVLVSLVKGVEDNRSHTSESSKVDYRLRNFIGYYFKNQQAKFNQEYYTSYKVFHIETSIYNLKSSSNKSLIWRSLIDLIDPKNDAKAIDIYSKKIIKILERDEIIPKKAK</sequence>
<dbReference type="OrthoDB" id="6077795at2"/>